<dbReference type="InterPro" id="IPR016154">
    <property type="entry name" value="Heat_shock_Hsp33_C"/>
</dbReference>
<dbReference type="InterPro" id="IPR000397">
    <property type="entry name" value="Heat_shock_Hsp33"/>
</dbReference>
<evidence type="ECO:0000313" key="8">
    <source>
        <dbReference type="Proteomes" id="UP000195667"/>
    </source>
</evidence>
<comment type="function">
    <text evidence="6">Redox regulated molecular chaperone. Protects both thermally unfolding and oxidatively damaged proteins from irreversible aggregation. Plays an important role in the bacterial defense system toward oxidative stress.</text>
</comment>
<dbReference type="SUPFAM" id="SSF118352">
    <property type="entry name" value="HSP33 redox switch-like"/>
    <property type="match status" value="1"/>
</dbReference>
<keyword evidence="5 6" id="KW-0676">Redox-active center</keyword>
<dbReference type="InterPro" id="IPR016153">
    <property type="entry name" value="Heat_shock_Hsp33_N"/>
</dbReference>
<dbReference type="CDD" id="cd00498">
    <property type="entry name" value="Hsp33"/>
    <property type="match status" value="1"/>
</dbReference>
<dbReference type="GO" id="GO:0005737">
    <property type="term" value="C:cytoplasm"/>
    <property type="evidence" value="ECO:0007669"/>
    <property type="project" value="UniProtKB-SubCell"/>
</dbReference>
<name>A0A1R4H9U8_9GAMM</name>
<dbReference type="GO" id="GO:0051082">
    <property type="term" value="F:unfolded protein binding"/>
    <property type="evidence" value="ECO:0007669"/>
    <property type="project" value="UniProtKB-UniRule"/>
</dbReference>
<evidence type="ECO:0000256" key="1">
    <source>
        <dbReference type="ARBA" id="ARBA00022490"/>
    </source>
</evidence>
<dbReference type="PANTHER" id="PTHR30111:SF1">
    <property type="entry name" value="33 KDA CHAPERONIN"/>
    <property type="match status" value="1"/>
</dbReference>
<dbReference type="NCBIfam" id="NF001033">
    <property type="entry name" value="PRK00114.1"/>
    <property type="match status" value="1"/>
</dbReference>
<dbReference type="EMBL" id="FUKI01000110">
    <property type="protein sequence ID" value="SJM92956.1"/>
    <property type="molecule type" value="Genomic_DNA"/>
</dbReference>
<evidence type="ECO:0000256" key="3">
    <source>
        <dbReference type="ARBA" id="ARBA00023157"/>
    </source>
</evidence>
<gene>
    <name evidence="6 7" type="primary">hslO</name>
    <name evidence="7" type="ORF">CRENPOLYSF1_350044</name>
</gene>
<evidence type="ECO:0000256" key="6">
    <source>
        <dbReference type="HAMAP-Rule" id="MF_00117"/>
    </source>
</evidence>
<dbReference type="GO" id="GO:0042026">
    <property type="term" value="P:protein refolding"/>
    <property type="evidence" value="ECO:0007669"/>
    <property type="project" value="TreeGrafter"/>
</dbReference>
<keyword evidence="4 6" id="KW-0143">Chaperone</keyword>
<dbReference type="OrthoDB" id="9793753at2"/>
<dbReference type="AlphaFoldDB" id="A0A1R4H9U8"/>
<feature type="disulfide bond" description="Redox-active" evidence="6">
    <location>
        <begin position="257"/>
        <end position="260"/>
    </location>
</feature>
<dbReference type="Proteomes" id="UP000195667">
    <property type="component" value="Unassembled WGS sequence"/>
</dbReference>
<dbReference type="RefSeq" id="WP_087143626.1">
    <property type="nucleotide sequence ID" value="NZ_FUKI01000110.1"/>
</dbReference>
<dbReference type="Gene3D" id="3.90.1280.10">
    <property type="entry name" value="HSP33 redox switch-like"/>
    <property type="match status" value="1"/>
</dbReference>
<dbReference type="InterPro" id="IPR023212">
    <property type="entry name" value="Hsp33_helix_hairpin_bin_dom_sf"/>
</dbReference>
<evidence type="ECO:0000256" key="2">
    <source>
        <dbReference type="ARBA" id="ARBA00022833"/>
    </source>
</evidence>
<reference evidence="8" key="1">
    <citation type="submission" date="2017-02" db="EMBL/GenBank/DDBJ databases">
        <authorList>
            <person name="Daims H."/>
        </authorList>
    </citation>
    <scope>NUCLEOTIDE SEQUENCE [LARGE SCALE GENOMIC DNA]</scope>
</reference>
<dbReference type="Gene3D" id="3.55.30.10">
    <property type="entry name" value="Hsp33 domain"/>
    <property type="match status" value="1"/>
</dbReference>
<sequence length="288" mass="32161">MTQVDLLHRFLLEDRGIRGEWIQLTDSWQAIKNNHPAPAPAQQQLGHALAAVAMLSATIKFEGSLILQAQGDGAIRTLVAQATHDRKIRGLIRNTDTVPSGSLQAMFGQGNLALTIKPNHADPYQGIIALQGNNLATALESYFSQSEQLKTRLWLFANDSHAVGFLLQELPGNTDSSNWEHIEILANTLKEHELLTLDCQEILHRLFHEENLRLFDGEAVSFECVCSRARIESTLKSLGNDELQDILRERGSIEVGCEFCNTQHQFDPIDIARLFTAQDFVNSSTTRH</sequence>
<comment type="subcellular location">
    <subcellularLocation>
        <location evidence="6">Cytoplasm</location>
    </subcellularLocation>
</comment>
<accession>A0A1R4H9U8</accession>
<dbReference type="GO" id="GO:0044183">
    <property type="term" value="F:protein folding chaperone"/>
    <property type="evidence" value="ECO:0007669"/>
    <property type="project" value="TreeGrafter"/>
</dbReference>
<evidence type="ECO:0000256" key="4">
    <source>
        <dbReference type="ARBA" id="ARBA00023186"/>
    </source>
</evidence>
<comment type="PTM">
    <text evidence="6">Under oxidizing conditions two disulfide bonds are formed involving the reactive cysteines. Under reducing conditions zinc is bound to the reactive cysteines and the protein is inactive.</text>
</comment>
<evidence type="ECO:0000256" key="5">
    <source>
        <dbReference type="ARBA" id="ARBA00023284"/>
    </source>
</evidence>
<dbReference type="HAMAP" id="MF_00117">
    <property type="entry name" value="HslO"/>
    <property type="match status" value="1"/>
</dbReference>
<dbReference type="PANTHER" id="PTHR30111">
    <property type="entry name" value="33 KDA CHAPERONIN"/>
    <property type="match status" value="1"/>
</dbReference>
<organism evidence="7 8">
    <name type="scientific">Crenothrix polyspora</name>
    <dbReference type="NCBI Taxonomy" id="360316"/>
    <lineage>
        <taxon>Bacteria</taxon>
        <taxon>Pseudomonadati</taxon>
        <taxon>Pseudomonadota</taxon>
        <taxon>Gammaproteobacteria</taxon>
        <taxon>Methylococcales</taxon>
        <taxon>Crenotrichaceae</taxon>
        <taxon>Crenothrix</taxon>
    </lineage>
</organism>
<keyword evidence="3 6" id="KW-1015">Disulfide bond</keyword>
<keyword evidence="2 6" id="KW-0862">Zinc</keyword>
<evidence type="ECO:0000313" key="7">
    <source>
        <dbReference type="EMBL" id="SJM92956.1"/>
    </source>
</evidence>
<protein>
    <recommendedName>
        <fullName evidence="6">33 kDa chaperonin</fullName>
    </recommendedName>
    <alternativeName>
        <fullName evidence="6">Heat shock protein 33 homolog</fullName>
        <shortName evidence="6">HSP33</shortName>
    </alternativeName>
</protein>
<feature type="disulfide bond" description="Redox-active" evidence="6">
    <location>
        <begin position="224"/>
        <end position="226"/>
    </location>
</feature>
<comment type="similarity">
    <text evidence="6">Belongs to the HSP33 family.</text>
</comment>
<dbReference type="Pfam" id="PF01430">
    <property type="entry name" value="HSP33"/>
    <property type="match status" value="1"/>
</dbReference>
<dbReference type="Gene3D" id="1.10.287.480">
    <property type="entry name" value="helix hairpin bin"/>
    <property type="match status" value="1"/>
</dbReference>
<proteinExistence type="inferred from homology"/>
<keyword evidence="8" id="KW-1185">Reference proteome</keyword>
<keyword evidence="1 6" id="KW-0963">Cytoplasm</keyword>
<dbReference type="SUPFAM" id="SSF64397">
    <property type="entry name" value="Hsp33 domain"/>
    <property type="match status" value="1"/>
</dbReference>
<dbReference type="PIRSF" id="PIRSF005261">
    <property type="entry name" value="Heat_shock_Hsp33"/>
    <property type="match status" value="1"/>
</dbReference>